<gene>
    <name evidence="1" type="ORF">comes_11410</name>
</gene>
<evidence type="ECO:0000313" key="1">
    <source>
        <dbReference type="EMBL" id="GLG86596.1"/>
    </source>
</evidence>
<dbReference type="AlphaFoldDB" id="A0AA37QH58"/>
<protein>
    <submittedName>
        <fullName evidence="1">Uncharacterized protein</fullName>
    </submittedName>
</protein>
<proteinExistence type="predicted"/>
<accession>A0AA37QH58</accession>
<dbReference type="Proteomes" id="UP001145109">
    <property type="component" value="Unassembled WGS sequence"/>
</dbReference>
<evidence type="ECO:0000313" key="2">
    <source>
        <dbReference type="Proteomes" id="UP001145109"/>
    </source>
</evidence>
<comment type="caution">
    <text evidence="1">The sequence shown here is derived from an EMBL/GenBank/DDBJ whole genome shotgun (WGS) entry which is preliminary data.</text>
</comment>
<name>A0AA37QH58_9FIRM</name>
<sequence length="56" mass="6619">MNEASSKYNTVNDSQNIFYRKAFKNRIDFTKRQFSKKLANMHALVVALFFRLSTNI</sequence>
<dbReference type="EMBL" id="BSCI01000005">
    <property type="protein sequence ID" value="GLG86596.1"/>
    <property type="molecule type" value="Genomic_DNA"/>
</dbReference>
<organism evidence="1 2">
    <name type="scientific">Coprococcus comes</name>
    <dbReference type="NCBI Taxonomy" id="410072"/>
    <lineage>
        <taxon>Bacteria</taxon>
        <taxon>Bacillati</taxon>
        <taxon>Bacillota</taxon>
        <taxon>Clostridia</taxon>
        <taxon>Lachnospirales</taxon>
        <taxon>Lachnospiraceae</taxon>
        <taxon>Coprococcus</taxon>
    </lineage>
</organism>
<reference evidence="1" key="1">
    <citation type="submission" date="2022-09" db="EMBL/GenBank/DDBJ databases">
        <title>Draft genome sequence of Coprococcus comes strain 31264.</title>
        <authorList>
            <person name="Atsushi H."/>
            <person name="Moriya O."/>
            <person name="Mitsuo S."/>
        </authorList>
    </citation>
    <scope>NUCLEOTIDE SEQUENCE</scope>
    <source>
        <strain evidence="1">JCM 31264</strain>
    </source>
</reference>
<reference evidence="1" key="2">
    <citation type="submission" date="2022-11" db="EMBL/GenBank/DDBJ databases">
        <title>Draft genome sequence of Coprococcus comes strain 31264.</title>
        <authorList>
            <person name="Hisatomi A."/>
            <person name="Ohkuma M."/>
            <person name="Sakamoto M."/>
        </authorList>
    </citation>
    <scope>NUCLEOTIDE SEQUENCE</scope>
    <source>
        <strain evidence="1">JCM 31264</strain>
    </source>
</reference>